<evidence type="ECO:0000259" key="2">
    <source>
        <dbReference type="Pfam" id="PF13386"/>
    </source>
</evidence>
<dbReference type="RefSeq" id="WP_120848759.1">
    <property type="nucleotide sequence ID" value="NZ_QEGO01000010.1"/>
</dbReference>
<feature type="transmembrane region" description="Helical" evidence="1">
    <location>
        <begin position="130"/>
        <end position="155"/>
    </location>
</feature>
<proteinExistence type="predicted"/>
<dbReference type="InterPro" id="IPR039447">
    <property type="entry name" value="UreH-like_TM_dom"/>
</dbReference>
<dbReference type="EMBL" id="QEGO01000010">
    <property type="protein sequence ID" value="RKV31065.1"/>
    <property type="molecule type" value="Genomic_DNA"/>
</dbReference>
<dbReference type="PANTHER" id="PTHR42208">
    <property type="entry name" value="HEAVY METAL TRANSPORTER-RELATED"/>
    <property type="match status" value="1"/>
</dbReference>
<sequence length="252" mass="27687">MQMMQNLSFLGMFLAALSMSLGHCVGMCGGIVSAFSQIRFSKVTSFSYQLACHALYNVGRISTYMLLGAITAGLGRSLSVNMGFRGVLLMSMGIVLILLALLGAKVEKLSFSIPFISFLMKKTLQSQNILGLYFLGVLNGFLPCMMVYSFLASVILSHSAFMGAMLGLSFGLGTSVPLFLMGIFLSKISISYRKFFNLLSKILMGGFGLYVLYMGIMLISHKMSHAMHHKSDMMCHQNNATPQQEGHFHDHH</sequence>
<name>A0A496H4Z2_HELPX</name>
<dbReference type="AlphaFoldDB" id="A0A496H4Z2"/>
<comment type="caution">
    <text evidence="3">The sequence shown here is derived from an EMBL/GenBank/DDBJ whole genome shotgun (WGS) entry which is preliminary data.</text>
</comment>
<feature type="transmembrane region" description="Helical" evidence="1">
    <location>
        <begin position="82"/>
        <end position="102"/>
    </location>
</feature>
<gene>
    <name evidence="3" type="ORF">DD751_04950</name>
</gene>
<feature type="domain" description="Urease accessory protein UreH-like transmembrane" evidence="2">
    <location>
        <begin position="12"/>
        <end position="210"/>
    </location>
</feature>
<keyword evidence="1" id="KW-0472">Membrane</keyword>
<dbReference type="Pfam" id="PF13386">
    <property type="entry name" value="DsbD_2"/>
    <property type="match status" value="1"/>
</dbReference>
<feature type="transmembrane region" description="Helical" evidence="1">
    <location>
        <begin position="161"/>
        <end position="186"/>
    </location>
</feature>
<accession>A0A496H4Z2</accession>
<keyword evidence="1" id="KW-1133">Transmembrane helix</keyword>
<feature type="transmembrane region" description="Helical" evidence="1">
    <location>
        <begin position="198"/>
        <end position="219"/>
    </location>
</feature>
<organism evidence="3 4">
    <name type="scientific">Helicobacter pylori</name>
    <name type="common">Campylobacter pylori</name>
    <dbReference type="NCBI Taxonomy" id="210"/>
    <lineage>
        <taxon>Bacteria</taxon>
        <taxon>Pseudomonadati</taxon>
        <taxon>Campylobacterota</taxon>
        <taxon>Epsilonproteobacteria</taxon>
        <taxon>Campylobacterales</taxon>
        <taxon>Helicobacteraceae</taxon>
        <taxon>Helicobacter</taxon>
    </lineage>
</organism>
<keyword evidence="1" id="KW-0812">Transmembrane</keyword>
<dbReference type="Proteomes" id="UP000267086">
    <property type="component" value="Unassembled WGS sequence"/>
</dbReference>
<protein>
    <recommendedName>
        <fullName evidence="2">Urease accessory protein UreH-like transmembrane domain-containing protein</fullName>
    </recommendedName>
</protein>
<reference evidence="3 4" key="1">
    <citation type="submission" date="2018-04" db="EMBL/GenBank/DDBJ databases">
        <title>Complete genome sequences of Helicobacter pylori.</title>
        <authorList>
            <person name="Palau M."/>
            <person name="Minana-Galbis D."/>
        </authorList>
    </citation>
    <scope>NUCLEOTIDE SEQUENCE [LARGE SCALE GENOMIC DNA]</scope>
    <source>
        <strain evidence="3 4">B712A</strain>
    </source>
</reference>
<evidence type="ECO:0000313" key="3">
    <source>
        <dbReference type="EMBL" id="RKV31065.1"/>
    </source>
</evidence>
<evidence type="ECO:0000256" key="1">
    <source>
        <dbReference type="SAM" id="Phobius"/>
    </source>
</evidence>
<dbReference type="PANTHER" id="PTHR42208:SF1">
    <property type="entry name" value="HEAVY METAL TRANSPORTER"/>
    <property type="match status" value="1"/>
</dbReference>
<evidence type="ECO:0000313" key="4">
    <source>
        <dbReference type="Proteomes" id="UP000267086"/>
    </source>
</evidence>